<accession>A0A1Y2GPA3</accession>
<dbReference type="AlphaFoldDB" id="A0A1Y2GPA3"/>
<dbReference type="EMBL" id="MCFF01000016">
    <property type="protein sequence ID" value="ORZ17519.1"/>
    <property type="molecule type" value="Genomic_DNA"/>
</dbReference>
<keyword evidence="1" id="KW-0732">Signal</keyword>
<proteinExistence type="predicted"/>
<protein>
    <submittedName>
        <fullName evidence="2">Uncharacterized protein</fullName>
    </submittedName>
</protein>
<sequence>MFSVLCLTLLRDPICLLFADSLATVSSDHLQKSLPHTPLEQQHQATGNLQQGFCVPSDFVQFFLNVATGSHRQALQAYSIINVSYEKCISCLNKNEGGLYGFKGEKVNQRSLLSCSEAKLPEDAAKVSHELIYHSSSVSLVSIARYFTAWHSHCLKSLSVQMKVTAKESWLLISPSDFILHKAISDRLLLLCSYFHFLYF</sequence>
<dbReference type="Proteomes" id="UP000193648">
    <property type="component" value="Unassembled WGS sequence"/>
</dbReference>
<evidence type="ECO:0000313" key="3">
    <source>
        <dbReference type="Proteomes" id="UP000193648"/>
    </source>
</evidence>
<organism evidence="2 3">
    <name type="scientific">Lobosporangium transversale</name>
    <dbReference type="NCBI Taxonomy" id="64571"/>
    <lineage>
        <taxon>Eukaryota</taxon>
        <taxon>Fungi</taxon>
        <taxon>Fungi incertae sedis</taxon>
        <taxon>Mucoromycota</taxon>
        <taxon>Mortierellomycotina</taxon>
        <taxon>Mortierellomycetes</taxon>
        <taxon>Mortierellales</taxon>
        <taxon>Mortierellaceae</taxon>
        <taxon>Lobosporangium</taxon>
    </lineage>
</organism>
<comment type="caution">
    <text evidence="2">The sequence shown here is derived from an EMBL/GenBank/DDBJ whole genome shotgun (WGS) entry which is preliminary data.</text>
</comment>
<feature type="chain" id="PRO_5011005502" evidence="1">
    <location>
        <begin position="20"/>
        <end position="200"/>
    </location>
</feature>
<gene>
    <name evidence="2" type="ORF">BCR41DRAFT_405285</name>
</gene>
<evidence type="ECO:0000313" key="2">
    <source>
        <dbReference type="EMBL" id="ORZ17519.1"/>
    </source>
</evidence>
<dbReference type="RefSeq" id="XP_021881906.1">
    <property type="nucleotide sequence ID" value="XM_022029380.1"/>
</dbReference>
<feature type="signal peptide" evidence="1">
    <location>
        <begin position="1"/>
        <end position="19"/>
    </location>
</feature>
<keyword evidence="3" id="KW-1185">Reference proteome</keyword>
<reference evidence="2 3" key="1">
    <citation type="submission" date="2016-07" db="EMBL/GenBank/DDBJ databases">
        <title>Pervasive Adenine N6-methylation of Active Genes in Fungi.</title>
        <authorList>
            <consortium name="DOE Joint Genome Institute"/>
            <person name="Mondo S.J."/>
            <person name="Dannebaum R.O."/>
            <person name="Kuo R.C."/>
            <person name="Labutti K."/>
            <person name="Haridas S."/>
            <person name="Kuo A."/>
            <person name="Salamov A."/>
            <person name="Ahrendt S.R."/>
            <person name="Lipzen A."/>
            <person name="Sullivan W."/>
            <person name="Andreopoulos W.B."/>
            <person name="Clum A."/>
            <person name="Lindquist E."/>
            <person name="Daum C."/>
            <person name="Ramamoorthy G.K."/>
            <person name="Gryganskyi A."/>
            <person name="Culley D."/>
            <person name="Magnuson J.K."/>
            <person name="James T.Y."/>
            <person name="O'Malley M.A."/>
            <person name="Stajich J.E."/>
            <person name="Spatafora J.W."/>
            <person name="Visel A."/>
            <person name="Grigoriev I.V."/>
        </authorList>
    </citation>
    <scope>NUCLEOTIDE SEQUENCE [LARGE SCALE GENOMIC DNA]</scope>
    <source>
        <strain evidence="2 3">NRRL 3116</strain>
    </source>
</reference>
<dbReference type="InParanoid" id="A0A1Y2GPA3"/>
<dbReference type="GeneID" id="33571223"/>
<evidence type="ECO:0000256" key="1">
    <source>
        <dbReference type="SAM" id="SignalP"/>
    </source>
</evidence>
<name>A0A1Y2GPA3_9FUNG</name>